<evidence type="ECO:0000313" key="9">
    <source>
        <dbReference type="EMBL" id="KAJ3663162.1"/>
    </source>
</evidence>
<sequence>MGQTQFLEDQFKKYIVNYQRFKNDSSCSYTNVNSEDTQDVSNLFIKHNQCASVVVGDNFTASGYIPKLQATFIFLKTVQEIVTQIGKLRKHKFWNSRKENHFVICRRVNDIKFLPGLMQTIWKQHILNFVVVLVWKRLEIFSYNPFKEEVINVTSHKFWHLHLFPDKLSNLYGYQLRVSLFSYFPLITKENGEWMGEDYIRLQLVTSMINATFKIIEPPENTFFGGAYNDVMNDVTDFCFISHYYMHYLYQGAEYTYTHQPDQIIAVVPFQHQTLFHSYTIFSIFNITVWVSSISMITILVIFTTIINLLKTKVVQINCLEYFSACLGNYLPSFDTKPFTIKIVLLIFILTCIIIRTAFQCFLISTFLTPKPDDKITTISEFRKSNLNIYTSAFLANMILFNENLGARVFNMSGPERTKRLYSLDTSASYIITLTLANKFMATVKSKYARPPFYILEEALVPGMDMYFFQRHSPYLEKFDECLLRQKQYALSEIRIHSGSSLKENISRSENSHIALRMEHLQSVFHIFEIGLGLSVIVFMCEILFKNRRKLII</sequence>
<dbReference type="AlphaFoldDB" id="A0AA38IZR4"/>
<feature type="transmembrane region" description="Helical" evidence="8">
    <location>
        <begin position="287"/>
        <end position="310"/>
    </location>
</feature>
<proteinExistence type="predicted"/>
<dbReference type="PANTHER" id="PTHR42643:SF35">
    <property type="entry name" value="IONOTROPIC RECEPTOR 68A, ISOFORM A"/>
    <property type="match status" value="1"/>
</dbReference>
<keyword evidence="6" id="KW-0675">Receptor</keyword>
<evidence type="ECO:0000256" key="3">
    <source>
        <dbReference type="ARBA" id="ARBA00022692"/>
    </source>
</evidence>
<keyword evidence="10" id="KW-1185">Reference proteome</keyword>
<comment type="caution">
    <text evidence="9">The sequence shown here is derived from an EMBL/GenBank/DDBJ whole genome shotgun (WGS) entry which is preliminary data.</text>
</comment>
<evidence type="ECO:0000256" key="2">
    <source>
        <dbReference type="ARBA" id="ARBA00022475"/>
    </source>
</evidence>
<keyword evidence="4 8" id="KW-1133">Transmembrane helix</keyword>
<evidence type="ECO:0000313" key="10">
    <source>
        <dbReference type="Proteomes" id="UP001168821"/>
    </source>
</evidence>
<evidence type="ECO:0000256" key="8">
    <source>
        <dbReference type="SAM" id="Phobius"/>
    </source>
</evidence>
<keyword evidence="2" id="KW-1003">Cell membrane</keyword>
<accession>A0AA38IZR4</accession>
<dbReference type="GO" id="GO:0005886">
    <property type="term" value="C:plasma membrane"/>
    <property type="evidence" value="ECO:0007669"/>
    <property type="project" value="UniProtKB-SubCell"/>
</dbReference>
<dbReference type="PANTHER" id="PTHR42643">
    <property type="entry name" value="IONOTROPIC RECEPTOR 20A-RELATED"/>
    <property type="match status" value="1"/>
</dbReference>
<organism evidence="9 10">
    <name type="scientific">Zophobas morio</name>
    <dbReference type="NCBI Taxonomy" id="2755281"/>
    <lineage>
        <taxon>Eukaryota</taxon>
        <taxon>Metazoa</taxon>
        <taxon>Ecdysozoa</taxon>
        <taxon>Arthropoda</taxon>
        <taxon>Hexapoda</taxon>
        <taxon>Insecta</taxon>
        <taxon>Pterygota</taxon>
        <taxon>Neoptera</taxon>
        <taxon>Endopterygota</taxon>
        <taxon>Coleoptera</taxon>
        <taxon>Polyphaga</taxon>
        <taxon>Cucujiformia</taxon>
        <taxon>Tenebrionidae</taxon>
        <taxon>Zophobas</taxon>
    </lineage>
</organism>
<evidence type="ECO:0000256" key="4">
    <source>
        <dbReference type="ARBA" id="ARBA00022989"/>
    </source>
</evidence>
<keyword evidence="3 8" id="KW-0812">Transmembrane</keyword>
<gene>
    <name evidence="9" type="ORF">Zmor_007468</name>
</gene>
<keyword evidence="5 8" id="KW-0472">Membrane</keyword>
<evidence type="ECO:0000256" key="7">
    <source>
        <dbReference type="ARBA" id="ARBA00023180"/>
    </source>
</evidence>
<feature type="transmembrane region" description="Helical" evidence="8">
    <location>
        <begin position="524"/>
        <end position="545"/>
    </location>
</feature>
<keyword evidence="7" id="KW-0325">Glycoprotein</keyword>
<dbReference type="EMBL" id="JALNTZ010000002">
    <property type="protein sequence ID" value="KAJ3663162.1"/>
    <property type="molecule type" value="Genomic_DNA"/>
</dbReference>
<feature type="transmembrane region" description="Helical" evidence="8">
    <location>
        <begin position="343"/>
        <end position="369"/>
    </location>
</feature>
<evidence type="ECO:0000256" key="5">
    <source>
        <dbReference type="ARBA" id="ARBA00023136"/>
    </source>
</evidence>
<evidence type="ECO:0000256" key="6">
    <source>
        <dbReference type="ARBA" id="ARBA00023170"/>
    </source>
</evidence>
<dbReference type="Proteomes" id="UP001168821">
    <property type="component" value="Unassembled WGS sequence"/>
</dbReference>
<evidence type="ECO:0000256" key="1">
    <source>
        <dbReference type="ARBA" id="ARBA00004651"/>
    </source>
</evidence>
<dbReference type="SUPFAM" id="SSF53850">
    <property type="entry name" value="Periplasmic binding protein-like II"/>
    <property type="match status" value="1"/>
</dbReference>
<comment type="subcellular location">
    <subcellularLocation>
        <location evidence="1">Cell membrane</location>
        <topology evidence="1">Multi-pass membrane protein</topology>
    </subcellularLocation>
</comment>
<reference evidence="9" key="1">
    <citation type="journal article" date="2023" name="G3 (Bethesda)">
        <title>Whole genome assemblies of Zophobas morio and Tenebrio molitor.</title>
        <authorList>
            <person name="Kaur S."/>
            <person name="Stinson S.A."/>
            <person name="diCenzo G.C."/>
        </authorList>
    </citation>
    <scope>NUCLEOTIDE SEQUENCE</scope>
    <source>
        <strain evidence="9">QUZm001</strain>
    </source>
</reference>
<evidence type="ECO:0008006" key="11">
    <source>
        <dbReference type="Google" id="ProtNLM"/>
    </source>
</evidence>
<dbReference type="InterPro" id="IPR052192">
    <property type="entry name" value="Insect_Ionotropic_Sensory_Rcpt"/>
</dbReference>
<name>A0AA38IZR4_9CUCU</name>
<protein>
    <recommendedName>
        <fullName evidence="11">Ionotropic receptor</fullName>
    </recommendedName>
</protein>